<organism evidence="3 4">
    <name type="scientific">Novosphingobium olei</name>
    <dbReference type="NCBI Taxonomy" id="2728851"/>
    <lineage>
        <taxon>Bacteria</taxon>
        <taxon>Pseudomonadati</taxon>
        <taxon>Pseudomonadota</taxon>
        <taxon>Alphaproteobacteria</taxon>
        <taxon>Sphingomonadales</taxon>
        <taxon>Sphingomonadaceae</taxon>
        <taxon>Novosphingobium</taxon>
    </lineage>
</organism>
<dbReference type="GO" id="GO:0004713">
    <property type="term" value="F:protein tyrosine kinase activity"/>
    <property type="evidence" value="ECO:0007669"/>
    <property type="project" value="TreeGrafter"/>
</dbReference>
<evidence type="ECO:0008006" key="5">
    <source>
        <dbReference type="Google" id="ProtNLM"/>
    </source>
</evidence>
<comment type="caution">
    <text evidence="3">The sequence shown here is derived from an EMBL/GenBank/DDBJ whole genome shotgun (WGS) entry which is preliminary data.</text>
</comment>
<proteinExistence type="predicted"/>
<dbReference type="GO" id="GO:0005886">
    <property type="term" value="C:plasma membrane"/>
    <property type="evidence" value="ECO:0007669"/>
    <property type="project" value="TreeGrafter"/>
</dbReference>
<dbReference type="AlphaFoldDB" id="A0A7Y0BL58"/>
<feature type="transmembrane region" description="Helical" evidence="2">
    <location>
        <begin position="344"/>
        <end position="365"/>
    </location>
</feature>
<protein>
    <recommendedName>
        <fullName evidence="5">Capsular polysaccharide transport system permease protein</fullName>
    </recommendedName>
</protein>
<dbReference type="InterPro" id="IPR050445">
    <property type="entry name" value="Bact_polysacc_biosynth/exp"/>
</dbReference>
<keyword evidence="2" id="KW-1133">Transmembrane helix</keyword>
<gene>
    <name evidence="3" type="ORF">HHL27_00985</name>
</gene>
<reference evidence="3 4" key="1">
    <citation type="submission" date="2020-04" db="EMBL/GenBank/DDBJ databases">
        <title>Novosphingobium sp. TW-4 isolated from soil.</title>
        <authorList>
            <person name="Dahal R.H."/>
            <person name="Chaudhary D.K."/>
        </authorList>
    </citation>
    <scope>NUCLEOTIDE SEQUENCE [LARGE SCALE GENOMIC DNA]</scope>
    <source>
        <strain evidence="3 4">TW-4</strain>
    </source>
</reference>
<evidence type="ECO:0000313" key="3">
    <source>
        <dbReference type="EMBL" id="NML92245.1"/>
    </source>
</evidence>
<evidence type="ECO:0000256" key="1">
    <source>
        <dbReference type="SAM" id="Coils"/>
    </source>
</evidence>
<dbReference type="PANTHER" id="PTHR32309">
    <property type="entry name" value="TYROSINE-PROTEIN KINASE"/>
    <property type="match status" value="1"/>
</dbReference>
<dbReference type="RefSeq" id="WP_169491516.1">
    <property type="nucleotide sequence ID" value="NZ_JABBGM010000001.1"/>
</dbReference>
<name>A0A7Y0BL58_9SPHN</name>
<dbReference type="PANTHER" id="PTHR32309:SF13">
    <property type="entry name" value="FERRIC ENTEROBACTIN TRANSPORT PROTEIN FEPE"/>
    <property type="match status" value="1"/>
</dbReference>
<evidence type="ECO:0000256" key="2">
    <source>
        <dbReference type="SAM" id="Phobius"/>
    </source>
</evidence>
<keyword evidence="4" id="KW-1185">Reference proteome</keyword>
<feature type="coiled-coil region" evidence="1">
    <location>
        <begin position="189"/>
        <end position="246"/>
    </location>
</feature>
<keyword evidence="1" id="KW-0175">Coiled coil</keyword>
<sequence>MNTNKFPNLFKKVDWLFLLTVVLPTALAVLYYGFLASDVYVSESRFVIRSPEKPASSGLGVILKTAGFANAGDETQAAKFYIGSRDALKAINRNGDVAKSYSDHSISIFDRFNPLGTGGSFEDLHNYFNNKIGADFDSGSAITTLTVRAYNPQDAQRFNRELLEQSEALVNRLNQRGRKDLVDYAESEVAEAQKMAGDAAARLAQYRNNTGVVDPEQQATVQLQMISKLQDRLIAARSQLAELESSVPDNPQIPSIRTQIASLTGEIARQMGQVAGDRSSLSAKAARYERLVLDNEMASKRLAAAMTSLQEARSEALHQQAYVERIAQPNLPDKALEPRRLRGIFAALALGLIAWGVLSMLLAGVREHRE</sequence>
<keyword evidence="2" id="KW-0472">Membrane</keyword>
<dbReference type="EMBL" id="JABBGM010000001">
    <property type="protein sequence ID" value="NML92245.1"/>
    <property type="molecule type" value="Genomic_DNA"/>
</dbReference>
<evidence type="ECO:0000313" key="4">
    <source>
        <dbReference type="Proteomes" id="UP000583556"/>
    </source>
</evidence>
<accession>A0A7Y0BL58</accession>
<feature type="transmembrane region" description="Helical" evidence="2">
    <location>
        <begin position="15"/>
        <end position="35"/>
    </location>
</feature>
<dbReference type="Proteomes" id="UP000583556">
    <property type="component" value="Unassembled WGS sequence"/>
</dbReference>
<keyword evidence="2" id="KW-0812">Transmembrane</keyword>